<comment type="similarity">
    <text evidence="1">Belongs to the thioesterase family.</text>
</comment>
<reference evidence="3" key="1">
    <citation type="submission" date="2014-11" db="EMBL/GenBank/DDBJ databases">
        <authorList>
            <person name="Otto D Thomas"/>
            <person name="Naeem Raeece"/>
        </authorList>
    </citation>
    <scope>NUCLEOTIDE SEQUENCE</scope>
</reference>
<evidence type="ECO:0000259" key="2">
    <source>
        <dbReference type="Pfam" id="PF00975"/>
    </source>
</evidence>
<organism evidence="3">
    <name type="scientific">Chromera velia CCMP2878</name>
    <dbReference type="NCBI Taxonomy" id="1169474"/>
    <lineage>
        <taxon>Eukaryota</taxon>
        <taxon>Sar</taxon>
        <taxon>Alveolata</taxon>
        <taxon>Colpodellida</taxon>
        <taxon>Chromeraceae</taxon>
        <taxon>Chromera</taxon>
    </lineage>
</organism>
<dbReference type="PANTHER" id="PTHR11487:SF0">
    <property type="entry name" value="S-ACYL FATTY ACID SYNTHASE THIOESTERASE, MEDIUM CHAIN"/>
    <property type="match status" value="1"/>
</dbReference>
<dbReference type="Pfam" id="PF00975">
    <property type="entry name" value="Thioesterase"/>
    <property type="match status" value="1"/>
</dbReference>
<feature type="domain" description="Thioesterase" evidence="2">
    <location>
        <begin position="22"/>
        <end position="253"/>
    </location>
</feature>
<gene>
    <name evidence="3" type="ORF">Cvel_8865</name>
</gene>
<name>A0A0G4HVN1_9ALVE</name>
<dbReference type="SUPFAM" id="SSF53474">
    <property type="entry name" value="alpha/beta-Hydrolases"/>
    <property type="match status" value="1"/>
</dbReference>
<evidence type="ECO:0000313" key="3">
    <source>
        <dbReference type="EMBL" id="CEM48479.1"/>
    </source>
</evidence>
<dbReference type="InterPro" id="IPR012223">
    <property type="entry name" value="TEII"/>
</dbReference>
<dbReference type="PANTHER" id="PTHR11487">
    <property type="entry name" value="THIOESTERASE"/>
    <property type="match status" value="1"/>
</dbReference>
<sequence length="278" mass="31978">MADEFTKWFPSKVSRPEDPRIRIICFHHSGGEEKIWTNLGNPRRPYPNPLVEWAKENDAEVLACQLPGRSTRFKEPPVGSPQEAAEKIVTLLAPKLSDTGVPFFLVSHSMGCNLLFETLQAIKKKGLPMPTRVFMSGMVAPDTPEDKKPWKKSRDLTEEEFKQECIGWDINKEVFEGDTWAAYHLMLRADFLLFDEYEATPVEEGEKFDCPADLWFLKDDKRVTKELMEGWKKFFKEAELKPAEGGHAFLYDEKARVAYMNDLSAAFDRFLLELEYGA</sequence>
<dbReference type="PhylomeDB" id="A0A0G4HVN1"/>
<protein>
    <recommendedName>
        <fullName evidence="2">Thioesterase domain-containing protein</fullName>
    </recommendedName>
</protein>
<dbReference type="GO" id="GO:0008610">
    <property type="term" value="P:lipid biosynthetic process"/>
    <property type="evidence" value="ECO:0007669"/>
    <property type="project" value="TreeGrafter"/>
</dbReference>
<accession>A0A0G4HVN1</accession>
<dbReference type="InterPro" id="IPR029058">
    <property type="entry name" value="AB_hydrolase_fold"/>
</dbReference>
<proteinExistence type="inferred from homology"/>
<dbReference type="EMBL" id="CDMZ01004050">
    <property type="protein sequence ID" value="CEM48479.1"/>
    <property type="molecule type" value="Genomic_DNA"/>
</dbReference>
<dbReference type="InterPro" id="IPR001031">
    <property type="entry name" value="Thioesterase"/>
</dbReference>
<evidence type="ECO:0000256" key="1">
    <source>
        <dbReference type="ARBA" id="ARBA00007169"/>
    </source>
</evidence>
<dbReference type="VEuPathDB" id="CryptoDB:Cvel_8865"/>
<dbReference type="AlphaFoldDB" id="A0A0G4HVN1"/>
<dbReference type="Gene3D" id="3.40.50.1820">
    <property type="entry name" value="alpha/beta hydrolase"/>
    <property type="match status" value="1"/>
</dbReference>